<comment type="caution">
    <text evidence="1">The sequence shown here is derived from an EMBL/GenBank/DDBJ whole genome shotgun (WGS) entry which is preliminary data.</text>
</comment>
<protein>
    <submittedName>
        <fullName evidence="1">Uncharacterized protein</fullName>
    </submittedName>
</protein>
<dbReference type="Proteomes" id="UP000011971">
    <property type="component" value="Unassembled WGS sequence"/>
</dbReference>
<organism evidence="1 2">
    <name type="scientific">Brucella intermedia M86</name>
    <dbReference type="NCBI Taxonomy" id="1234597"/>
    <lineage>
        <taxon>Bacteria</taxon>
        <taxon>Pseudomonadati</taxon>
        <taxon>Pseudomonadota</taxon>
        <taxon>Alphaproteobacteria</taxon>
        <taxon>Hyphomicrobiales</taxon>
        <taxon>Brucellaceae</taxon>
        <taxon>Brucella/Ochrobactrum group</taxon>
        <taxon>Brucella</taxon>
    </lineage>
</organism>
<dbReference type="PATRIC" id="fig|1234597.4.peg.4824"/>
<sequence>MPFDAVGLDSGNCSKLALQQHSNATEDDQVLSFDPHLKAGIGRPQDRAGVLEGKEFVGVGDSDRKAITAAFRAKLFGDASGMCNRDE</sequence>
<dbReference type="AlphaFoldDB" id="M5JK91"/>
<gene>
    <name evidence="1" type="ORF">D584_23411</name>
</gene>
<reference evidence="1 2" key="1">
    <citation type="journal article" date="2013" name="Gut Pathog.">
        <title>Draft genome of Ochrobactrum intermedium strain M86 isolated from non-ulcer dyspeptic individual from India.</title>
        <authorList>
            <person name="Kulkarni G."/>
            <person name="Dhotre D."/>
            <person name="Dharne M."/>
            <person name="Shetty S."/>
            <person name="Chowdhury S."/>
            <person name="Misra V."/>
            <person name="Misra S."/>
            <person name="Patole M."/>
            <person name="Shouche Y."/>
        </authorList>
    </citation>
    <scope>NUCLEOTIDE SEQUENCE [LARGE SCALE GENOMIC DNA]</scope>
    <source>
        <strain evidence="1 2">M86</strain>
    </source>
</reference>
<proteinExistence type="predicted"/>
<evidence type="ECO:0000313" key="1">
    <source>
        <dbReference type="EMBL" id="ELT46703.1"/>
    </source>
</evidence>
<dbReference type="EMBL" id="AOGE01000076">
    <property type="protein sequence ID" value="ELT46703.1"/>
    <property type="molecule type" value="Genomic_DNA"/>
</dbReference>
<name>M5JK91_9HYPH</name>
<evidence type="ECO:0000313" key="2">
    <source>
        <dbReference type="Proteomes" id="UP000011971"/>
    </source>
</evidence>
<accession>M5JK91</accession>